<dbReference type="Proteomes" id="UP001141327">
    <property type="component" value="Unassembled WGS sequence"/>
</dbReference>
<organism evidence="2 3">
    <name type="scientific">Paratrimastix pyriformis</name>
    <dbReference type="NCBI Taxonomy" id="342808"/>
    <lineage>
        <taxon>Eukaryota</taxon>
        <taxon>Metamonada</taxon>
        <taxon>Preaxostyla</taxon>
        <taxon>Paratrimastigidae</taxon>
        <taxon>Paratrimastix</taxon>
    </lineage>
</organism>
<evidence type="ECO:0000256" key="1">
    <source>
        <dbReference type="SAM" id="MobiDB-lite"/>
    </source>
</evidence>
<accession>A0ABQ8UHL3</accession>
<feature type="compositionally biased region" description="Basic residues" evidence="1">
    <location>
        <begin position="525"/>
        <end position="535"/>
    </location>
</feature>
<sequence>MRKLHERRCCSSMWAAGLRLDLGLSFNKWEELCKATGDVLGGGAKVCGGDGAVMDVTTIMRADLRRRYSGKEWPERVIWKIGFDAATFPESAGTYTTRTLFGGIVIDPRHLSQGNNTNYFQAYCTFPKGHETQWLDRYATQTFADIEKLVRTGLDVDGHLVAFELVVVGDLIALQGVCGIPQTPNTHQFCPWCVVTRSPSDYTQTSMGISVPLLHFGTNIAGAVTKILMAFFLGRPDPEDQLDDGNDTVEAGKKQVQDDSPKSPSAQAFAEYMASHGAELGLGPCAMTGHRAQWVFTHIESLCEAAKGFTADERRSLVRIVGRFERIWRTVRSSNHEGFQTWAAVADELLTFVEEYKKFVGPDGPKPLYLHVAAELVVQLRELDKGTGTGTINEDHIGWRSEQWLENAIGKAKRFARAGAWQPANAQRQMHLSVQLLDAFNVRLFSRTPPEGDFVPKRHLQRNHQADDESSDGSGLDEPEENEAHGTGPDIDTPIGHRTRHAEAQASYVGSASLDTADIVSLPPYKHRKSRKKRARQSEPGEEDREEEPMGDKGGKDAKEGPTLQQREHPKAAVTPAVSTPAMQTAAMQTAARQTAARQTAAMQTAAMQTAAMQTAAMQTAAMQTQAMQTQAMQAQAMQAQAMQAQAMQTQAMQAQAMQAQAMQAQAMQAQAMQTPAMQTPAMLMPHQACVLPRPDYMAWYAQFMPFFAYR</sequence>
<reference evidence="2" key="1">
    <citation type="journal article" date="2022" name="bioRxiv">
        <title>Genomics of Preaxostyla Flagellates Illuminates Evolutionary Transitions and the Path Towards Mitochondrial Loss.</title>
        <authorList>
            <person name="Novak L.V.F."/>
            <person name="Treitli S.C."/>
            <person name="Pyrih J."/>
            <person name="Halakuc P."/>
            <person name="Pipaliya S.V."/>
            <person name="Vacek V."/>
            <person name="Brzon O."/>
            <person name="Soukal P."/>
            <person name="Eme L."/>
            <person name="Dacks J.B."/>
            <person name="Karnkowska A."/>
            <person name="Elias M."/>
            <person name="Hampl V."/>
        </authorList>
    </citation>
    <scope>NUCLEOTIDE SEQUENCE</scope>
    <source>
        <strain evidence="2">RCP-MX</strain>
    </source>
</reference>
<feature type="compositionally biased region" description="Basic and acidic residues" evidence="1">
    <location>
        <begin position="548"/>
        <end position="571"/>
    </location>
</feature>
<comment type="caution">
    <text evidence="2">The sequence shown here is derived from an EMBL/GenBank/DDBJ whole genome shotgun (WGS) entry which is preliminary data.</text>
</comment>
<feature type="region of interest" description="Disordered" evidence="1">
    <location>
        <begin position="241"/>
        <end position="264"/>
    </location>
</feature>
<feature type="compositionally biased region" description="Acidic residues" evidence="1">
    <location>
        <begin position="468"/>
        <end position="481"/>
    </location>
</feature>
<feature type="compositionally biased region" description="Basic and acidic residues" evidence="1">
    <location>
        <begin position="250"/>
        <end position="261"/>
    </location>
</feature>
<feature type="region of interest" description="Disordered" evidence="1">
    <location>
        <begin position="451"/>
        <end position="576"/>
    </location>
</feature>
<evidence type="ECO:0000313" key="2">
    <source>
        <dbReference type="EMBL" id="KAJ4458727.1"/>
    </source>
</evidence>
<dbReference type="EMBL" id="JAPMOS010000026">
    <property type="protein sequence ID" value="KAJ4458727.1"/>
    <property type="molecule type" value="Genomic_DNA"/>
</dbReference>
<keyword evidence="3" id="KW-1185">Reference proteome</keyword>
<gene>
    <name evidence="2" type="ORF">PAPYR_5493</name>
</gene>
<proteinExistence type="predicted"/>
<name>A0ABQ8UHL3_9EUKA</name>
<evidence type="ECO:0000313" key="3">
    <source>
        <dbReference type="Proteomes" id="UP001141327"/>
    </source>
</evidence>
<protein>
    <submittedName>
        <fullName evidence="2">Uncharacterized protein</fullName>
    </submittedName>
</protein>